<dbReference type="EC" id="4.1.3.34" evidence="5"/>
<dbReference type="Proteomes" id="UP000061362">
    <property type="component" value="Chromosome"/>
</dbReference>
<organism evidence="5 11">
    <name type="scientific">Metallosphaera sedula</name>
    <dbReference type="NCBI Taxonomy" id="43687"/>
    <lineage>
        <taxon>Archaea</taxon>
        <taxon>Thermoproteota</taxon>
        <taxon>Thermoprotei</taxon>
        <taxon>Sulfolobales</taxon>
        <taxon>Sulfolobaceae</taxon>
        <taxon>Metallosphaera</taxon>
    </lineage>
</organism>
<evidence type="ECO:0000313" key="13">
    <source>
        <dbReference type="Proteomes" id="UP000061362"/>
    </source>
</evidence>
<dbReference type="InterPro" id="IPR005000">
    <property type="entry name" value="Aldolase/citrate-lyase_domain"/>
</dbReference>
<dbReference type="GeneID" id="91754828"/>
<dbReference type="Proteomes" id="UP000029084">
    <property type="component" value="Chromosome"/>
</dbReference>
<evidence type="ECO:0000313" key="7">
    <source>
        <dbReference type="EMBL" id="AKV75775.1"/>
    </source>
</evidence>
<dbReference type="GO" id="GO:0000287">
    <property type="term" value="F:magnesium ion binding"/>
    <property type="evidence" value="ECO:0007669"/>
    <property type="project" value="TreeGrafter"/>
</dbReference>
<comment type="cofactor">
    <cofactor evidence="1">
        <name>Mg(2+)</name>
        <dbReference type="ChEBI" id="CHEBI:18420"/>
    </cofactor>
</comment>
<dbReference type="Pfam" id="PF03328">
    <property type="entry name" value="HpcH_HpaI"/>
    <property type="match status" value="2"/>
</dbReference>
<dbReference type="InterPro" id="IPR015813">
    <property type="entry name" value="Pyrv/PenolPyrv_kinase-like_dom"/>
</dbReference>
<keyword evidence="3" id="KW-0460">Magnesium</keyword>
<keyword evidence="2" id="KW-0479">Metal-binding</keyword>
<dbReference type="Proteomes" id="UP000062398">
    <property type="component" value="Chromosome"/>
</dbReference>
<reference evidence="13 14" key="2">
    <citation type="journal article" date="2015" name="Genome Announc.">
        <title>Complete Genome Sequences of Evolved Arsenate-Resistant Metallosphaera sedula Strains.</title>
        <authorList>
            <person name="Ai C."/>
            <person name="McCarthy S."/>
            <person name="Schackwitz W."/>
            <person name="Martin J."/>
            <person name="Lipzen A."/>
            <person name="Blum P."/>
        </authorList>
    </citation>
    <scope>NUCLEOTIDE SEQUENCE [LARGE SCALE GENOMIC DNA]</scope>
    <source>
        <strain evidence="8 14">ARS120-1</strain>
        <strain evidence="9 13">ARS120-2</strain>
        <strain evidence="6 16">ARS50-1</strain>
        <strain evidence="7 15">ARS50-2</strain>
    </source>
</reference>
<dbReference type="Gene3D" id="3.20.20.60">
    <property type="entry name" value="Phosphoenolpyruvate-binding domains"/>
    <property type="match status" value="1"/>
</dbReference>
<dbReference type="InterPro" id="IPR011206">
    <property type="entry name" value="Citrate_lyase_beta/mcl1/mcl2"/>
</dbReference>
<reference evidence="5 11" key="1">
    <citation type="journal article" date="2014" name="J. Bacteriol.">
        <title>Role of an Archaeal PitA Transporter in the Copper and Arsenic Resistance of Metallosphaera sedula, an Extreme Thermoacidophile.</title>
        <authorList>
            <person name="McCarthy S."/>
            <person name="Ai C."/>
            <person name="Wheaton G."/>
            <person name="Tevatia R."/>
            <person name="Eckrich V."/>
            <person name="Kelly R."/>
            <person name="Blum P."/>
        </authorList>
    </citation>
    <scope>NUCLEOTIDE SEQUENCE [LARGE SCALE GENOMIC DNA]</scope>
    <source>
        <strain evidence="5 11">CuR1</strain>
    </source>
</reference>
<evidence type="ECO:0000313" key="16">
    <source>
        <dbReference type="Proteomes" id="UP000068832"/>
    </source>
</evidence>
<evidence type="ECO:0000259" key="4">
    <source>
        <dbReference type="Pfam" id="PF03328"/>
    </source>
</evidence>
<dbReference type="InterPro" id="IPR040442">
    <property type="entry name" value="Pyrv_kinase-like_dom_sf"/>
</dbReference>
<name>A0A088E5D1_9CREN</name>
<dbReference type="EMBL" id="CP012176">
    <property type="protein sequence ID" value="AKV82513.1"/>
    <property type="molecule type" value="Genomic_DNA"/>
</dbReference>
<dbReference type="Proteomes" id="UP000062475">
    <property type="component" value="Chromosome"/>
</dbReference>
<dbReference type="PANTHER" id="PTHR32308">
    <property type="entry name" value="LYASE BETA SUBUNIT, PUTATIVE (AFU_ORTHOLOGUE AFUA_4G13030)-RELATED"/>
    <property type="match status" value="1"/>
</dbReference>
<dbReference type="RefSeq" id="WP_012020346.1">
    <property type="nucleotide sequence ID" value="NZ_AP019770.1"/>
</dbReference>
<feature type="domain" description="HpcH/HpaI aldolase/citrate lyase" evidence="4">
    <location>
        <begin position="4"/>
        <end position="96"/>
    </location>
</feature>
<dbReference type="OMA" id="AWLFCPA"/>
<gene>
    <name evidence="5" type="ORF">HA72_0381</name>
    <name evidence="6" type="ORF">MsedA_0394</name>
    <name evidence="7" type="ORF">MsedB_0394</name>
    <name evidence="8" type="ORF">MsedC_0393</name>
    <name evidence="9" type="ORF">MsedD_0394</name>
    <name evidence="10" type="ORF">MsedE_0394</name>
</gene>
<proteinExistence type="predicted"/>
<evidence type="ECO:0000313" key="12">
    <source>
        <dbReference type="Proteomes" id="UP000056255"/>
    </source>
</evidence>
<evidence type="ECO:0000256" key="1">
    <source>
        <dbReference type="ARBA" id="ARBA00001946"/>
    </source>
</evidence>
<dbReference type="SUPFAM" id="SSF51621">
    <property type="entry name" value="Phosphoenolpyruvate/pyruvate domain"/>
    <property type="match status" value="1"/>
</dbReference>
<evidence type="ECO:0000313" key="14">
    <source>
        <dbReference type="Proteomes" id="UP000062398"/>
    </source>
</evidence>
<dbReference type="Proteomes" id="UP000068832">
    <property type="component" value="Chromosome"/>
</dbReference>
<sequence>MKRRSQLYVPGINERMIVKSLDIPADSIIFDLEDSVPPDDKERARELIRRSLSAYSWKGKELCVRVNQLTTKDGLRDLLFVSDLPVDVILIPKAEGSLDFVHKVTGKMLEPIVETPRGLAEIEDLVRSDGVVAISYGAADLALHSQGEIKGYEGNIYVMTRVATSARAYDVEPVDKVYFDLRNAEGFRAEAQLAKSLGFSGKQVIHPSQVEIANSVFSPSKEELEWYREVVDSYEKAMREGKGAIRLRDQLVDQVHYKIAKRYLQDYSEIK</sequence>
<dbReference type="PATRIC" id="fig|43687.5.peg.392"/>
<evidence type="ECO:0000256" key="2">
    <source>
        <dbReference type="ARBA" id="ARBA00022723"/>
    </source>
</evidence>
<reference evidence="10 12" key="3">
    <citation type="submission" date="2015-07" db="EMBL/GenBank/DDBJ databases">
        <title>Physiological, transcriptional responses and genome re-sequencing of acid resistant extremely thermoacidophilic Metallosphaera sedula SARC-M1.</title>
        <authorList>
            <person name="Ai C."/>
            <person name="McCarthy S."/>
            <person name="Eckrich V."/>
            <person name="Rudrappa D."/>
            <person name="Qiu G."/>
            <person name="Blum P."/>
        </authorList>
    </citation>
    <scope>NUCLEOTIDE SEQUENCE [LARGE SCALE GENOMIC DNA]</scope>
    <source>
        <strain evidence="10 12">SARC-M1</strain>
    </source>
</reference>
<dbReference type="GO" id="GO:0008816">
    <property type="term" value="F:citryl-CoA lyase activity"/>
    <property type="evidence" value="ECO:0007669"/>
    <property type="project" value="UniProtKB-EC"/>
</dbReference>
<dbReference type="EMBL" id="CP012174">
    <property type="protein sequence ID" value="AKV78022.1"/>
    <property type="molecule type" value="Genomic_DNA"/>
</dbReference>
<evidence type="ECO:0000313" key="10">
    <source>
        <dbReference type="EMBL" id="AKV82513.1"/>
    </source>
</evidence>
<evidence type="ECO:0000313" key="11">
    <source>
        <dbReference type="Proteomes" id="UP000029084"/>
    </source>
</evidence>
<feature type="domain" description="HpcH/HpaI aldolase/citrate lyase" evidence="4">
    <location>
        <begin position="113"/>
        <end position="207"/>
    </location>
</feature>
<accession>A0A088E5D1</accession>
<dbReference type="PANTHER" id="PTHR32308:SF0">
    <property type="entry name" value="HPCH_HPAI ALDOLASE_CITRATE LYASE DOMAIN-CONTAINING PROTEIN"/>
    <property type="match status" value="1"/>
</dbReference>
<evidence type="ECO:0000313" key="6">
    <source>
        <dbReference type="EMBL" id="AKV73533.1"/>
    </source>
</evidence>
<keyword evidence="5" id="KW-0456">Lyase</keyword>
<protein>
    <submittedName>
        <fullName evidence="5">Citryl-CoA lyase</fullName>
        <ecNumber evidence="5">4.1.3.34</ecNumber>
    </submittedName>
</protein>
<evidence type="ECO:0000313" key="8">
    <source>
        <dbReference type="EMBL" id="AKV78022.1"/>
    </source>
</evidence>
<evidence type="ECO:0000313" key="5">
    <source>
        <dbReference type="EMBL" id="AIM26545.1"/>
    </source>
</evidence>
<dbReference type="GO" id="GO:0006107">
    <property type="term" value="P:oxaloacetate metabolic process"/>
    <property type="evidence" value="ECO:0007669"/>
    <property type="project" value="TreeGrafter"/>
</dbReference>
<evidence type="ECO:0000313" key="15">
    <source>
        <dbReference type="Proteomes" id="UP000062475"/>
    </source>
</evidence>
<dbReference type="EMBL" id="CP012175">
    <property type="protein sequence ID" value="AKV80267.1"/>
    <property type="molecule type" value="Genomic_DNA"/>
</dbReference>
<dbReference type="EMBL" id="CP012172">
    <property type="protein sequence ID" value="AKV73533.1"/>
    <property type="molecule type" value="Genomic_DNA"/>
</dbReference>
<dbReference type="EMBL" id="CP012173">
    <property type="protein sequence ID" value="AKV75775.1"/>
    <property type="molecule type" value="Genomic_DNA"/>
</dbReference>
<evidence type="ECO:0000313" key="9">
    <source>
        <dbReference type="EMBL" id="AKV80267.1"/>
    </source>
</evidence>
<dbReference type="OrthoDB" id="9170at2157"/>
<dbReference type="PIRSF" id="PIRSF015582">
    <property type="entry name" value="Cit_lyase_B"/>
    <property type="match status" value="1"/>
</dbReference>
<dbReference type="AlphaFoldDB" id="A0A088E5D1"/>
<evidence type="ECO:0000256" key="3">
    <source>
        <dbReference type="ARBA" id="ARBA00022842"/>
    </source>
</evidence>
<dbReference type="EMBL" id="CP008822">
    <property type="protein sequence ID" value="AIM26545.1"/>
    <property type="molecule type" value="Genomic_DNA"/>
</dbReference>
<dbReference type="Proteomes" id="UP000056255">
    <property type="component" value="Chromosome"/>
</dbReference>